<comment type="catalytic activity">
    <reaction evidence="8 10">
        <text>oxaloacetate + H(+) = pyruvate + CO2</text>
        <dbReference type="Rhea" id="RHEA:15641"/>
        <dbReference type="ChEBI" id="CHEBI:15361"/>
        <dbReference type="ChEBI" id="CHEBI:15378"/>
        <dbReference type="ChEBI" id="CHEBI:16452"/>
        <dbReference type="ChEBI" id="CHEBI:16526"/>
        <dbReference type="EC" id="4.1.1.112"/>
    </reaction>
</comment>
<comment type="subunit">
    <text evidence="4 10">Homotrimer.</text>
</comment>
<evidence type="ECO:0000256" key="6">
    <source>
        <dbReference type="ARBA" id="ARBA00023239"/>
    </source>
</evidence>
<comment type="cofactor">
    <cofactor evidence="2 10">
        <name>a divalent metal cation</name>
        <dbReference type="ChEBI" id="CHEBI:60240"/>
    </cofactor>
</comment>
<dbReference type="Proteomes" id="UP000294656">
    <property type="component" value="Unassembled WGS sequence"/>
</dbReference>
<evidence type="ECO:0000256" key="1">
    <source>
        <dbReference type="ARBA" id="ARBA00001342"/>
    </source>
</evidence>
<sequence>MTDLTPDLCDHYADSITIADSIFQDFGGNDCFYGEVVTVSCYEDNSKVRELAFSQGDGKVIVVDGKASCRRALLGDMLAENAMKNGWKGIVINGAVRDVYTISTLNFGVKALCAFPLPTEKKGLGEIGVPLEFAGVKLESGDYIYCDRNGIVVSKTELKLDF</sequence>
<feature type="binding site" evidence="9">
    <location>
        <begin position="75"/>
        <end position="78"/>
    </location>
    <ligand>
        <name>substrate</name>
    </ligand>
</feature>
<gene>
    <name evidence="11" type="ORF">DFP79_2565</name>
</gene>
<evidence type="ECO:0000256" key="5">
    <source>
        <dbReference type="ARBA" id="ARBA00022723"/>
    </source>
</evidence>
<protein>
    <recommendedName>
        <fullName evidence="10">4-hydroxy-4-methyl-2-oxoglutarate aldolase</fullName>
        <shortName evidence="10">HMG aldolase</shortName>
        <ecNumber evidence="10">4.1.1.112</ecNumber>
        <ecNumber evidence="10">4.1.3.17</ecNumber>
    </recommendedName>
    <alternativeName>
        <fullName evidence="10">Oxaloacetate decarboxylase</fullName>
    </alternativeName>
</protein>
<dbReference type="GO" id="GO:0046872">
    <property type="term" value="F:metal ion binding"/>
    <property type="evidence" value="ECO:0007669"/>
    <property type="project" value="UniProtKB-KW"/>
</dbReference>
<comment type="cofactor">
    <cofactor evidence="9">
        <name>Mg(2+)</name>
        <dbReference type="ChEBI" id="CHEBI:18420"/>
    </cofactor>
</comment>
<evidence type="ECO:0000256" key="2">
    <source>
        <dbReference type="ARBA" id="ARBA00001968"/>
    </source>
</evidence>
<comment type="caution">
    <text evidence="11">The sequence shown here is derived from an EMBL/GenBank/DDBJ whole genome shotgun (WGS) entry which is preliminary data.</text>
</comment>
<dbReference type="EMBL" id="SNXC01000013">
    <property type="protein sequence ID" value="TDO96796.1"/>
    <property type="molecule type" value="Genomic_DNA"/>
</dbReference>
<dbReference type="NCBIfam" id="NF006875">
    <property type="entry name" value="PRK09372.1"/>
    <property type="match status" value="1"/>
</dbReference>
<dbReference type="PANTHER" id="PTHR33254:SF4">
    <property type="entry name" value="4-HYDROXY-4-METHYL-2-OXOGLUTARATE ALDOLASE 3-RELATED"/>
    <property type="match status" value="1"/>
</dbReference>
<reference evidence="11 12" key="1">
    <citation type="submission" date="2019-03" db="EMBL/GenBank/DDBJ databases">
        <title>Genomic Encyclopedia of Type Strains, Phase III (KMG-III): the genomes of soil and plant-associated and newly described type strains.</title>
        <authorList>
            <person name="Whitman W."/>
        </authorList>
    </citation>
    <scope>NUCLEOTIDE SEQUENCE [LARGE SCALE GENOMIC DNA]</scope>
    <source>
        <strain evidence="11 12">CECT 7378</strain>
    </source>
</reference>
<comment type="function">
    <text evidence="7 10">Catalyzes the aldol cleavage of 4-hydroxy-4-methyl-2-oxoglutarate (HMG) into 2 molecules of pyruvate. Also contains a secondary oxaloacetate (OAA) decarboxylase activity due to the common pyruvate enolate transition state formed following C-C bond cleavage in the retro-aldol and decarboxylation reactions.</text>
</comment>
<evidence type="ECO:0000256" key="4">
    <source>
        <dbReference type="ARBA" id="ARBA00011233"/>
    </source>
</evidence>
<dbReference type="InterPro" id="IPR005493">
    <property type="entry name" value="RraA/RraA-like"/>
</dbReference>
<comment type="similarity">
    <text evidence="3 10">Belongs to the class II aldolase/RraA-like family.</text>
</comment>
<dbReference type="GO" id="GO:0008948">
    <property type="term" value="F:oxaloacetate decarboxylase activity"/>
    <property type="evidence" value="ECO:0007669"/>
    <property type="project" value="UniProtKB-EC"/>
</dbReference>
<dbReference type="NCBIfam" id="TIGR01935">
    <property type="entry name" value="NOT-MenG"/>
    <property type="match status" value="1"/>
</dbReference>
<dbReference type="RefSeq" id="WP_133504296.1">
    <property type="nucleotide sequence ID" value="NZ_SNXC01000013.1"/>
</dbReference>
<evidence type="ECO:0000256" key="9">
    <source>
        <dbReference type="PIRSR" id="PIRSR605493-1"/>
    </source>
</evidence>
<dbReference type="Gene3D" id="3.50.30.40">
    <property type="entry name" value="Ribonuclease E inhibitor RraA/RraA-like"/>
    <property type="match status" value="1"/>
</dbReference>
<feature type="binding site" evidence="9">
    <location>
        <position position="97"/>
    </location>
    <ligand>
        <name>substrate</name>
    </ligand>
</feature>
<dbReference type="CDD" id="cd16841">
    <property type="entry name" value="RraA_family"/>
    <property type="match status" value="1"/>
</dbReference>
<evidence type="ECO:0000313" key="11">
    <source>
        <dbReference type="EMBL" id="TDO96796.1"/>
    </source>
</evidence>
<dbReference type="EC" id="4.1.3.17" evidence="10"/>
<evidence type="ECO:0000256" key="10">
    <source>
        <dbReference type="RuleBase" id="RU004338"/>
    </source>
</evidence>
<dbReference type="PANTHER" id="PTHR33254">
    <property type="entry name" value="4-HYDROXY-4-METHYL-2-OXOGLUTARATE ALDOLASE 3-RELATED"/>
    <property type="match status" value="1"/>
</dbReference>
<dbReference type="InterPro" id="IPR010203">
    <property type="entry name" value="RraA"/>
</dbReference>
<feature type="binding site" evidence="9">
    <location>
        <position position="98"/>
    </location>
    <ligand>
        <name>Mg(2+)</name>
        <dbReference type="ChEBI" id="CHEBI:18420"/>
    </ligand>
</feature>
<dbReference type="GO" id="GO:0008428">
    <property type="term" value="F:ribonuclease inhibitor activity"/>
    <property type="evidence" value="ECO:0007669"/>
    <property type="project" value="InterPro"/>
</dbReference>
<evidence type="ECO:0000256" key="3">
    <source>
        <dbReference type="ARBA" id="ARBA00008621"/>
    </source>
</evidence>
<accession>A0A4R6M6R4</accession>
<dbReference type="SUPFAM" id="SSF89562">
    <property type="entry name" value="RraA-like"/>
    <property type="match status" value="1"/>
</dbReference>
<dbReference type="NCBIfam" id="NF009134">
    <property type="entry name" value="PRK12487.1"/>
    <property type="match status" value="1"/>
</dbReference>
<organism evidence="11 12">
    <name type="scientific">Marinomonas balearica</name>
    <dbReference type="NCBI Taxonomy" id="491947"/>
    <lineage>
        <taxon>Bacteria</taxon>
        <taxon>Pseudomonadati</taxon>
        <taxon>Pseudomonadota</taxon>
        <taxon>Gammaproteobacteria</taxon>
        <taxon>Oceanospirillales</taxon>
        <taxon>Oceanospirillaceae</taxon>
        <taxon>Marinomonas</taxon>
    </lineage>
</organism>
<dbReference type="GO" id="GO:0051252">
    <property type="term" value="P:regulation of RNA metabolic process"/>
    <property type="evidence" value="ECO:0007669"/>
    <property type="project" value="InterPro"/>
</dbReference>
<keyword evidence="9" id="KW-0460">Magnesium</keyword>
<dbReference type="AlphaFoldDB" id="A0A4R6M6R4"/>
<keyword evidence="6 10" id="KW-0456">Lyase</keyword>
<dbReference type="Pfam" id="PF03737">
    <property type="entry name" value="RraA-like"/>
    <property type="match status" value="1"/>
</dbReference>
<dbReference type="GO" id="GO:0047443">
    <property type="term" value="F:4-hydroxy-4-methyl-2-oxoglutarate aldolase activity"/>
    <property type="evidence" value="ECO:0007669"/>
    <property type="project" value="UniProtKB-EC"/>
</dbReference>
<comment type="catalytic activity">
    <reaction evidence="1 10">
        <text>4-hydroxy-4-methyl-2-oxoglutarate = 2 pyruvate</text>
        <dbReference type="Rhea" id="RHEA:22748"/>
        <dbReference type="ChEBI" id="CHEBI:15361"/>
        <dbReference type="ChEBI" id="CHEBI:58276"/>
        <dbReference type="EC" id="4.1.3.17"/>
    </reaction>
</comment>
<evidence type="ECO:0000256" key="7">
    <source>
        <dbReference type="ARBA" id="ARBA00025046"/>
    </source>
</evidence>
<proteinExistence type="inferred from homology"/>
<evidence type="ECO:0000256" key="8">
    <source>
        <dbReference type="ARBA" id="ARBA00047973"/>
    </source>
</evidence>
<keyword evidence="12" id="KW-1185">Reference proteome</keyword>
<evidence type="ECO:0000313" key="12">
    <source>
        <dbReference type="Proteomes" id="UP000294656"/>
    </source>
</evidence>
<dbReference type="EC" id="4.1.1.112" evidence="10"/>
<name>A0A4R6M6R4_9GAMM</name>
<keyword evidence="5 9" id="KW-0479">Metal-binding</keyword>
<dbReference type="InterPro" id="IPR036704">
    <property type="entry name" value="RraA/RraA-like_sf"/>
</dbReference>
<dbReference type="OrthoDB" id="943692at2"/>